<evidence type="ECO:0000313" key="2">
    <source>
        <dbReference type="EMBL" id="SJZ63469.1"/>
    </source>
</evidence>
<reference evidence="3" key="1">
    <citation type="submission" date="2017-02" db="EMBL/GenBank/DDBJ databases">
        <authorList>
            <person name="Varghese N."/>
            <person name="Submissions S."/>
        </authorList>
    </citation>
    <scope>NUCLEOTIDE SEQUENCE [LARGE SCALE GENOMIC DNA]</scope>
    <source>
        <strain evidence="3">DSM 15739</strain>
    </source>
</reference>
<protein>
    <submittedName>
        <fullName evidence="2">Uncharacterized protein</fullName>
    </submittedName>
</protein>
<dbReference type="STRING" id="1121925.SAMN02746011_01350"/>
<dbReference type="InterPro" id="IPR045920">
    <property type="entry name" value="DUF6339"/>
</dbReference>
<dbReference type="Pfam" id="PF19866">
    <property type="entry name" value="DUF6339"/>
    <property type="match status" value="1"/>
</dbReference>
<evidence type="ECO:0000256" key="1">
    <source>
        <dbReference type="SAM" id="MobiDB-lite"/>
    </source>
</evidence>
<sequence length="274" mass="32624">MKLYYMRQEILEDLKNNAANNIHEYREESNQWIMEKYENPFLEYKRTVEDFELLFDPKNVSVSDMENVKTLHSNLRFLTRTEAADERLWAGMSHSVFWDFMRERWSNRSAKEEKDIGNRYFLTGGSSNRRALFMNTISRYWWIGELIYDEDNSKDPYYLIEVFSDNFITYVHTFLSSSFTSNTNIVKGVLRPMLKYKEVNGGLSREDFQAIVRYANLIGGSYLLDYLSTEEIEEKISSYIDNTISQNLEDKETRVNQAEDKQEQVREKREYSAS</sequence>
<proteinExistence type="predicted"/>
<evidence type="ECO:0000313" key="3">
    <source>
        <dbReference type="Proteomes" id="UP000189941"/>
    </source>
</evidence>
<dbReference type="EMBL" id="FUWO01000011">
    <property type="protein sequence ID" value="SJZ63469.1"/>
    <property type="molecule type" value="Genomic_DNA"/>
</dbReference>
<accession>A0A1T4M8Z2</accession>
<keyword evidence="3" id="KW-1185">Reference proteome</keyword>
<gene>
    <name evidence="2" type="ORF">SAMN02746011_01350</name>
</gene>
<dbReference type="Proteomes" id="UP000189941">
    <property type="component" value="Unassembled WGS sequence"/>
</dbReference>
<dbReference type="RefSeq" id="WP_078756092.1">
    <property type="nucleotide sequence ID" value="NZ_FUWO01000011.1"/>
</dbReference>
<organism evidence="2 3">
    <name type="scientific">Globicatella sulfidifaciens DSM 15739</name>
    <dbReference type="NCBI Taxonomy" id="1121925"/>
    <lineage>
        <taxon>Bacteria</taxon>
        <taxon>Bacillati</taxon>
        <taxon>Bacillota</taxon>
        <taxon>Bacilli</taxon>
        <taxon>Lactobacillales</taxon>
        <taxon>Aerococcaceae</taxon>
        <taxon>Globicatella</taxon>
    </lineage>
</organism>
<feature type="region of interest" description="Disordered" evidence="1">
    <location>
        <begin position="251"/>
        <end position="274"/>
    </location>
</feature>
<dbReference type="AlphaFoldDB" id="A0A1T4M8Z2"/>
<dbReference type="OrthoDB" id="86327at2"/>
<name>A0A1T4M8Z2_9LACT</name>